<dbReference type="Proteomes" id="UP001331761">
    <property type="component" value="Unassembled WGS sequence"/>
</dbReference>
<proteinExistence type="predicted"/>
<sequence length="290" mass="33738">MDVRITTAAVKKPSVVRVKPIPRKNQSTPILSNKVASPIHVPALRGSVAQNSLVRKPQSLKQPAIQLERAHHIGGSRLASLLSLLLGESQNEGNLRGPIGRILTEIDNILREDVQQQLRIAQERSDRRQEDLTVKFEQSLRQRESAHLREITELHGRIDYLQDELEATREMNGKLEQQLEDANMQLLEWTQNMGSIMAELDDLRKEVEELRLFKAKYRRGMEHIERLRQESEKQKLIAETTFEEFAKMEQERDELRLEFHKNLQKLRQSNQKRHRAIMAEIDEAEEELLS</sequence>
<evidence type="ECO:0000256" key="1">
    <source>
        <dbReference type="SAM" id="Coils"/>
    </source>
</evidence>
<evidence type="ECO:0000313" key="2">
    <source>
        <dbReference type="EMBL" id="KAK5979566.1"/>
    </source>
</evidence>
<keyword evidence="1" id="KW-0175">Coiled coil</keyword>
<name>A0AAN8FGU7_TRICO</name>
<organism evidence="2 3">
    <name type="scientific">Trichostrongylus colubriformis</name>
    <name type="common">Black scour worm</name>
    <dbReference type="NCBI Taxonomy" id="6319"/>
    <lineage>
        <taxon>Eukaryota</taxon>
        <taxon>Metazoa</taxon>
        <taxon>Ecdysozoa</taxon>
        <taxon>Nematoda</taxon>
        <taxon>Chromadorea</taxon>
        <taxon>Rhabditida</taxon>
        <taxon>Rhabditina</taxon>
        <taxon>Rhabditomorpha</taxon>
        <taxon>Strongyloidea</taxon>
        <taxon>Trichostrongylidae</taxon>
        <taxon>Trichostrongylus</taxon>
    </lineage>
</organism>
<comment type="caution">
    <text evidence="2">The sequence shown here is derived from an EMBL/GenBank/DDBJ whole genome shotgun (WGS) entry which is preliminary data.</text>
</comment>
<keyword evidence="3" id="KW-1185">Reference proteome</keyword>
<feature type="coiled-coil region" evidence="1">
    <location>
        <begin position="238"/>
        <end position="287"/>
    </location>
</feature>
<reference evidence="2 3" key="1">
    <citation type="submission" date="2019-10" db="EMBL/GenBank/DDBJ databases">
        <title>Assembly and Annotation for the nematode Trichostrongylus colubriformis.</title>
        <authorList>
            <person name="Martin J."/>
        </authorList>
    </citation>
    <scope>NUCLEOTIDE SEQUENCE [LARGE SCALE GENOMIC DNA]</scope>
    <source>
        <strain evidence="2">G859</strain>
        <tissue evidence="2">Whole worm</tissue>
    </source>
</reference>
<protein>
    <submittedName>
        <fullName evidence="2">Uncharacterized protein</fullName>
    </submittedName>
</protein>
<accession>A0AAN8FGU7</accession>
<feature type="coiled-coil region" evidence="1">
    <location>
        <begin position="158"/>
        <end position="206"/>
    </location>
</feature>
<evidence type="ECO:0000313" key="3">
    <source>
        <dbReference type="Proteomes" id="UP001331761"/>
    </source>
</evidence>
<dbReference type="AlphaFoldDB" id="A0AAN8FGU7"/>
<dbReference type="EMBL" id="WIXE01008241">
    <property type="protein sequence ID" value="KAK5979566.1"/>
    <property type="molecule type" value="Genomic_DNA"/>
</dbReference>
<gene>
    <name evidence="2" type="ORF">GCK32_003741</name>
</gene>